<feature type="chain" id="PRO_5025388800" description="Outer membrane lipoprotein-sorting protein" evidence="1">
    <location>
        <begin position="24"/>
        <end position="268"/>
    </location>
</feature>
<evidence type="ECO:0008006" key="4">
    <source>
        <dbReference type="Google" id="ProtNLM"/>
    </source>
</evidence>
<keyword evidence="3" id="KW-1185">Reference proteome</keyword>
<dbReference type="EMBL" id="CP048222">
    <property type="protein sequence ID" value="QHT66544.1"/>
    <property type="molecule type" value="Genomic_DNA"/>
</dbReference>
<protein>
    <recommendedName>
        <fullName evidence="4">Outer membrane lipoprotein-sorting protein</fullName>
    </recommendedName>
</protein>
<feature type="signal peptide" evidence="1">
    <location>
        <begin position="1"/>
        <end position="23"/>
    </location>
</feature>
<dbReference type="AlphaFoldDB" id="A0A6C0GFF5"/>
<dbReference type="Proteomes" id="UP000480178">
    <property type="component" value="Chromosome"/>
</dbReference>
<evidence type="ECO:0000256" key="1">
    <source>
        <dbReference type="SAM" id="SignalP"/>
    </source>
</evidence>
<evidence type="ECO:0000313" key="2">
    <source>
        <dbReference type="EMBL" id="QHT66544.1"/>
    </source>
</evidence>
<name>A0A6C0GFF5_9BACT</name>
<organism evidence="2 3">
    <name type="scientific">Rhodocytophaga rosea</name>
    <dbReference type="NCBI Taxonomy" id="2704465"/>
    <lineage>
        <taxon>Bacteria</taxon>
        <taxon>Pseudomonadati</taxon>
        <taxon>Bacteroidota</taxon>
        <taxon>Cytophagia</taxon>
        <taxon>Cytophagales</taxon>
        <taxon>Rhodocytophagaceae</taxon>
        <taxon>Rhodocytophaga</taxon>
    </lineage>
</organism>
<dbReference type="RefSeq" id="WP_162442598.1">
    <property type="nucleotide sequence ID" value="NZ_CP048222.1"/>
</dbReference>
<reference evidence="2 3" key="1">
    <citation type="submission" date="2020-01" db="EMBL/GenBank/DDBJ databases">
        <authorList>
            <person name="Kim M.K."/>
        </authorList>
    </citation>
    <scope>NUCLEOTIDE SEQUENCE [LARGE SCALE GENOMIC DNA]</scope>
    <source>
        <strain evidence="2 3">172606-1</strain>
    </source>
</reference>
<proteinExistence type="predicted"/>
<sequence length="268" mass="30884">MKQYVTQVWLLLTLSLLAFTAKAQPSKADSILKLHFDNAGGIEAWKKINSYILTQSAGQVSFSPRSITDYAKEDEIKEHPTVTYYQYPDNYRIEMFTDSEFDRTTDDKLTAVFLMTAHESRGYNLFNGSDPGPGIKFPDNIHQGVLNSQPFSGLGPTHFILLKMAEAEIQYNGFVEVYGKNCYQLVLYDKKFNSTVNLYMDAKTYLVHAVSSREYPQFYKIYADYQLKDGLMIPYTFTGYKEGKVIERFKTLAVKINEEFDEAIFLRR</sequence>
<gene>
    <name evidence="2" type="ORF">GXP67_07680</name>
</gene>
<keyword evidence="1" id="KW-0732">Signal</keyword>
<accession>A0A6C0GFF5</accession>
<dbReference type="KEGG" id="rhoz:GXP67_07680"/>
<evidence type="ECO:0000313" key="3">
    <source>
        <dbReference type="Proteomes" id="UP000480178"/>
    </source>
</evidence>